<dbReference type="PROSITE" id="PS00463">
    <property type="entry name" value="ZN2_CY6_FUNGAL_1"/>
    <property type="match status" value="1"/>
</dbReference>
<dbReference type="InterPro" id="IPR036864">
    <property type="entry name" value="Zn2-C6_fun-type_DNA-bd_sf"/>
</dbReference>
<feature type="region of interest" description="Disordered" evidence="8">
    <location>
        <begin position="949"/>
        <end position="976"/>
    </location>
</feature>
<dbReference type="InterPro" id="IPR001138">
    <property type="entry name" value="Zn2Cys6_DnaBD"/>
</dbReference>
<proteinExistence type="predicted"/>
<dbReference type="EMBL" id="ML220117">
    <property type="protein sequence ID" value="TGZ81963.1"/>
    <property type="molecule type" value="Genomic_DNA"/>
</dbReference>
<dbReference type="SMART" id="SM00906">
    <property type="entry name" value="Fungal_trans"/>
    <property type="match status" value="1"/>
</dbReference>
<dbReference type="InterPro" id="IPR007219">
    <property type="entry name" value="XnlR_reg_dom"/>
</dbReference>
<dbReference type="GO" id="GO:0006351">
    <property type="term" value="P:DNA-templated transcription"/>
    <property type="evidence" value="ECO:0007669"/>
    <property type="project" value="InterPro"/>
</dbReference>
<sequence>MSSQIQIDNTSRKLLSQQTLAMQQTMTLGPPERSAPPQRENQRNYVFVDEHNRHKRLKVMRACEGCRRRKIKCDAATTNTWPCSACIRLKLQCVPPRIHYERDQGATQSQPELVLDFADSTPSADDEFLTQGHEGPRKQSRTSSMTHARDVVDGFGSRSTHSPEYESSGPSSHPGETGYAHLIPPTHVDASSHNIHQNMYHQPSPPPIAARREAEEYAANDEIAAVLVGQLRIDDAGVATYINAQSRRLAENPAYEAFGDESEPKNPSFTPGQHEYAVKIRPEDYPSESEAAELLGIFFNHCHPYLPIVNKSKFMQQWESNAREQISPLLLETMFACAGRLMTDPGIGLKWISRATKHVDCFMDCPRLSTVQALLILLKTRESAPQRGYFFRSWISIVTIIAMARDLGLETHHETHQKGLECPHNRIDCMTRTRVWQACFSYELMISAPQGREKMQCDPDTVDEAIPCLNDAELGLDDQEYCNHRNFIYLVRLIKNIRRMVDVHVKLKADPSWRNDPQFMKSAPSLDKWLNDLPPDCRIDVNTDLNEPPPQVGNNHFVGNMQVYYHLARTMLHRPALAYGKTYTAEGEWRHHMTICCNSAKAICRLEEVIFRDFGMLGLQCMNRGVNFSIYTLLTGAMIHLVNTFNFTPSDLILTSIQVAATCPHPEYNHDAREYFTRTMRLLENCIDNSASQEVKGQIETLREAFSVDLSRPFVLNPSFPFYMGPQTSPVAIHGNLGHTRTETSQTHGGYLTHHPQQYHPVSPPYSTDDDVGAKDEVAVVDGQHQSTPIVMLSHSDGGDPTLSHTSETIHWNPSRLFDNWNAAFGVQANGVNKIPMMQHGGNTYASSSHGGTAPSSSSSSSSSSSLSPSAVSHGGLQAQCLLVSPGMWKDSVAAATLFQHTDPALTSSSKRPFPFTAGGGDVGVGGWEHDQGHAHTAGNQLHQHISAGVGSARTPPGSAGGVSRRGGSPQGMMRR</sequence>
<dbReference type="PANTHER" id="PTHR31313:SF79">
    <property type="entry name" value="C6 FINGER DOMAIN-CONTAINING PROTEIN"/>
    <property type="match status" value="1"/>
</dbReference>
<dbReference type="CDD" id="cd00067">
    <property type="entry name" value="GAL4"/>
    <property type="match status" value="1"/>
</dbReference>
<evidence type="ECO:0000256" key="4">
    <source>
        <dbReference type="ARBA" id="ARBA00023015"/>
    </source>
</evidence>
<feature type="region of interest" description="Disordered" evidence="8">
    <location>
        <begin position="120"/>
        <end position="190"/>
    </location>
</feature>
<feature type="region of interest" description="Disordered" evidence="8">
    <location>
        <begin position="841"/>
        <end position="871"/>
    </location>
</feature>
<accession>A0A4S2MZB3</accession>
<reference evidence="10 11" key="1">
    <citation type="submission" date="2019-04" db="EMBL/GenBank/DDBJ databases">
        <title>Comparative genomics and transcriptomics to analyze fruiting body development in filamentous ascomycetes.</title>
        <authorList>
            <consortium name="DOE Joint Genome Institute"/>
            <person name="Lutkenhaus R."/>
            <person name="Traeger S."/>
            <person name="Breuer J."/>
            <person name="Kuo A."/>
            <person name="Lipzen A."/>
            <person name="Pangilinan J."/>
            <person name="Dilworth D."/>
            <person name="Sandor L."/>
            <person name="Poggeler S."/>
            <person name="Barry K."/>
            <person name="Grigoriev I.V."/>
            <person name="Nowrousian M."/>
        </authorList>
    </citation>
    <scope>NUCLEOTIDE SEQUENCE [LARGE SCALE GENOMIC DNA]</scope>
    <source>
        <strain evidence="10 11">CBS 389.68</strain>
    </source>
</reference>
<protein>
    <recommendedName>
        <fullName evidence="9">Zn(2)-C6 fungal-type domain-containing protein</fullName>
    </recommendedName>
</protein>
<dbReference type="Pfam" id="PF04082">
    <property type="entry name" value="Fungal_trans"/>
    <property type="match status" value="1"/>
</dbReference>
<evidence type="ECO:0000313" key="10">
    <source>
        <dbReference type="EMBL" id="TGZ81963.1"/>
    </source>
</evidence>
<dbReference type="Pfam" id="PF00172">
    <property type="entry name" value="Zn_clus"/>
    <property type="match status" value="1"/>
</dbReference>
<feature type="compositionally biased region" description="Low complexity" evidence="8">
    <location>
        <begin position="847"/>
        <end position="871"/>
    </location>
</feature>
<evidence type="ECO:0000256" key="2">
    <source>
        <dbReference type="ARBA" id="ARBA00022723"/>
    </source>
</evidence>
<comment type="subcellular location">
    <subcellularLocation>
        <location evidence="1">Nucleus</location>
    </subcellularLocation>
</comment>
<dbReference type="SUPFAM" id="SSF57701">
    <property type="entry name" value="Zn2/Cys6 DNA-binding domain"/>
    <property type="match status" value="1"/>
</dbReference>
<dbReference type="InParanoid" id="A0A4S2MZB3"/>
<keyword evidence="11" id="KW-1185">Reference proteome</keyword>
<dbReference type="SMART" id="SM00066">
    <property type="entry name" value="GAL4"/>
    <property type="match status" value="1"/>
</dbReference>
<dbReference type="OrthoDB" id="2283631at2759"/>
<gene>
    <name evidence="10" type="ORF">EX30DRAFT_240685</name>
</gene>
<dbReference type="InterPro" id="IPR051615">
    <property type="entry name" value="Transcr_Regulatory_Elem"/>
</dbReference>
<dbReference type="CDD" id="cd12148">
    <property type="entry name" value="fungal_TF_MHR"/>
    <property type="match status" value="1"/>
</dbReference>
<dbReference type="GO" id="GO:0003677">
    <property type="term" value="F:DNA binding"/>
    <property type="evidence" value="ECO:0007669"/>
    <property type="project" value="UniProtKB-KW"/>
</dbReference>
<organism evidence="10 11">
    <name type="scientific">Ascodesmis nigricans</name>
    <dbReference type="NCBI Taxonomy" id="341454"/>
    <lineage>
        <taxon>Eukaryota</taxon>
        <taxon>Fungi</taxon>
        <taxon>Dikarya</taxon>
        <taxon>Ascomycota</taxon>
        <taxon>Pezizomycotina</taxon>
        <taxon>Pezizomycetes</taxon>
        <taxon>Pezizales</taxon>
        <taxon>Ascodesmidaceae</taxon>
        <taxon>Ascodesmis</taxon>
    </lineage>
</organism>
<dbReference type="Proteomes" id="UP000298138">
    <property type="component" value="Unassembled WGS sequence"/>
</dbReference>
<dbReference type="Gene3D" id="4.10.240.10">
    <property type="entry name" value="Zn(2)-C6 fungal-type DNA-binding domain"/>
    <property type="match status" value="1"/>
</dbReference>
<evidence type="ECO:0000256" key="3">
    <source>
        <dbReference type="ARBA" id="ARBA00022833"/>
    </source>
</evidence>
<dbReference type="GO" id="GO:0005634">
    <property type="term" value="C:nucleus"/>
    <property type="evidence" value="ECO:0007669"/>
    <property type="project" value="UniProtKB-SubCell"/>
</dbReference>
<keyword evidence="5" id="KW-0238">DNA-binding</keyword>
<feature type="domain" description="Zn(2)-C6 fungal-type" evidence="9">
    <location>
        <begin position="62"/>
        <end position="94"/>
    </location>
</feature>
<dbReference type="AlphaFoldDB" id="A0A4S2MZB3"/>
<evidence type="ECO:0000259" key="9">
    <source>
        <dbReference type="PROSITE" id="PS50048"/>
    </source>
</evidence>
<evidence type="ECO:0000256" key="8">
    <source>
        <dbReference type="SAM" id="MobiDB-lite"/>
    </source>
</evidence>
<dbReference type="GO" id="GO:0008270">
    <property type="term" value="F:zinc ion binding"/>
    <property type="evidence" value="ECO:0007669"/>
    <property type="project" value="InterPro"/>
</dbReference>
<name>A0A4S2MZB3_9PEZI</name>
<evidence type="ECO:0000256" key="7">
    <source>
        <dbReference type="ARBA" id="ARBA00023242"/>
    </source>
</evidence>
<dbReference type="PROSITE" id="PS50048">
    <property type="entry name" value="ZN2_CY6_FUNGAL_2"/>
    <property type="match status" value="1"/>
</dbReference>
<evidence type="ECO:0000256" key="6">
    <source>
        <dbReference type="ARBA" id="ARBA00023163"/>
    </source>
</evidence>
<keyword evidence="2" id="KW-0479">Metal-binding</keyword>
<evidence type="ECO:0000256" key="5">
    <source>
        <dbReference type="ARBA" id="ARBA00023125"/>
    </source>
</evidence>
<dbReference type="PANTHER" id="PTHR31313">
    <property type="entry name" value="TY1 ENHANCER ACTIVATOR"/>
    <property type="match status" value="1"/>
</dbReference>
<dbReference type="STRING" id="341454.A0A4S2MZB3"/>
<evidence type="ECO:0000313" key="11">
    <source>
        <dbReference type="Proteomes" id="UP000298138"/>
    </source>
</evidence>
<keyword evidence="7" id="KW-0539">Nucleus</keyword>
<dbReference type="GO" id="GO:0000981">
    <property type="term" value="F:DNA-binding transcription factor activity, RNA polymerase II-specific"/>
    <property type="evidence" value="ECO:0007669"/>
    <property type="project" value="InterPro"/>
</dbReference>
<evidence type="ECO:0000256" key="1">
    <source>
        <dbReference type="ARBA" id="ARBA00004123"/>
    </source>
</evidence>
<keyword evidence="3" id="KW-0862">Zinc</keyword>
<keyword evidence="6" id="KW-0804">Transcription</keyword>
<keyword evidence="4" id="KW-0805">Transcription regulation</keyword>